<sequence length="154" mass="17292">MSQNLLDKLQLQEEKNVLIQGLPSSIEKQFVKLSFAKNVTPLLKSRKIDFALVFAVNENQLSCILKDVLPALREEGKFWIAYPKSTSKIVTDLNRSCSWNCVCDAGFERSEEVALDHVWVAIRFNRVNMTKPAATPATRRVSAGKRAPSPVMAE</sequence>
<evidence type="ECO:0000313" key="3">
    <source>
        <dbReference type="Proteomes" id="UP000293874"/>
    </source>
</evidence>
<dbReference type="EMBL" id="SGXA01000001">
    <property type="protein sequence ID" value="RZS75574.1"/>
    <property type="molecule type" value="Genomic_DNA"/>
</dbReference>
<dbReference type="Proteomes" id="UP000293874">
    <property type="component" value="Unassembled WGS sequence"/>
</dbReference>
<feature type="region of interest" description="Disordered" evidence="1">
    <location>
        <begin position="135"/>
        <end position="154"/>
    </location>
</feature>
<dbReference type="RefSeq" id="WP_192909881.1">
    <property type="nucleotide sequence ID" value="NZ_CP042431.1"/>
</dbReference>
<dbReference type="AlphaFoldDB" id="A0A4Q7N361"/>
<accession>A0A4Q7N361</accession>
<name>A0A4Q7N361_9BACT</name>
<evidence type="ECO:0008006" key="4">
    <source>
        <dbReference type="Google" id="ProtNLM"/>
    </source>
</evidence>
<evidence type="ECO:0000256" key="1">
    <source>
        <dbReference type="SAM" id="MobiDB-lite"/>
    </source>
</evidence>
<keyword evidence="3" id="KW-1185">Reference proteome</keyword>
<evidence type="ECO:0000313" key="2">
    <source>
        <dbReference type="EMBL" id="RZS75574.1"/>
    </source>
</evidence>
<proteinExistence type="predicted"/>
<reference evidence="2 3" key="1">
    <citation type="submission" date="2019-02" db="EMBL/GenBank/DDBJ databases">
        <title>Genomic Encyclopedia of Type Strains, Phase IV (KMG-IV): sequencing the most valuable type-strain genomes for metagenomic binning, comparative biology and taxonomic classification.</title>
        <authorList>
            <person name="Goeker M."/>
        </authorList>
    </citation>
    <scope>NUCLEOTIDE SEQUENCE [LARGE SCALE GENOMIC DNA]</scope>
    <source>
        <strain evidence="2 3">DSM 18116</strain>
    </source>
</reference>
<comment type="caution">
    <text evidence="2">The sequence shown here is derived from an EMBL/GenBank/DDBJ whole genome shotgun (WGS) entry which is preliminary data.</text>
</comment>
<organism evidence="2 3">
    <name type="scientific">Pseudobacter ginsenosidimutans</name>
    <dbReference type="NCBI Taxonomy" id="661488"/>
    <lineage>
        <taxon>Bacteria</taxon>
        <taxon>Pseudomonadati</taxon>
        <taxon>Bacteroidota</taxon>
        <taxon>Chitinophagia</taxon>
        <taxon>Chitinophagales</taxon>
        <taxon>Chitinophagaceae</taxon>
        <taxon>Pseudobacter</taxon>
    </lineage>
</organism>
<gene>
    <name evidence="2" type="ORF">EV199_1443</name>
</gene>
<protein>
    <recommendedName>
        <fullName evidence="4">DUF3052 family protein</fullName>
    </recommendedName>
</protein>